<evidence type="ECO:0000313" key="2">
    <source>
        <dbReference type="EMBL" id="KIP08128.1"/>
    </source>
</evidence>
<dbReference type="PANTHER" id="PTHR32027:SF0">
    <property type="entry name" value="CYTOSINE DEAMINASE"/>
    <property type="match status" value="1"/>
</dbReference>
<reference evidence="2 3" key="1">
    <citation type="journal article" date="2014" name="PLoS Genet.">
        <title>Analysis of the Phlebiopsis gigantea genome, transcriptome and secretome provides insight into its pioneer colonization strategies of wood.</title>
        <authorList>
            <person name="Hori C."/>
            <person name="Ishida T."/>
            <person name="Igarashi K."/>
            <person name="Samejima M."/>
            <person name="Suzuki H."/>
            <person name="Master E."/>
            <person name="Ferreira P."/>
            <person name="Ruiz-Duenas F.J."/>
            <person name="Held B."/>
            <person name="Canessa P."/>
            <person name="Larrondo L.F."/>
            <person name="Schmoll M."/>
            <person name="Druzhinina I.S."/>
            <person name="Kubicek C.P."/>
            <person name="Gaskell J.A."/>
            <person name="Kersten P."/>
            <person name="St John F."/>
            <person name="Glasner J."/>
            <person name="Sabat G."/>
            <person name="Splinter BonDurant S."/>
            <person name="Syed K."/>
            <person name="Yadav J."/>
            <person name="Mgbeahuruike A.C."/>
            <person name="Kovalchuk A."/>
            <person name="Asiegbu F.O."/>
            <person name="Lackner G."/>
            <person name="Hoffmeister D."/>
            <person name="Rencoret J."/>
            <person name="Gutierrez A."/>
            <person name="Sun H."/>
            <person name="Lindquist E."/>
            <person name="Barry K."/>
            <person name="Riley R."/>
            <person name="Grigoriev I.V."/>
            <person name="Henrissat B."/>
            <person name="Kues U."/>
            <person name="Berka R.M."/>
            <person name="Martinez A.T."/>
            <person name="Covert S.F."/>
            <person name="Blanchette R.A."/>
            <person name="Cullen D."/>
        </authorList>
    </citation>
    <scope>NUCLEOTIDE SEQUENCE [LARGE SCALE GENOMIC DNA]</scope>
    <source>
        <strain evidence="2 3">11061_1 CR5-6</strain>
    </source>
</reference>
<organism evidence="2 3">
    <name type="scientific">Phlebiopsis gigantea (strain 11061_1 CR5-6)</name>
    <name type="common">White-rot fungus</name>
    <name type="synonym">Peniophora gigantea</name>
    <dbReference type="NCBI Taxonomy" id="745531"/>
    <lineage>
        <taxon>Eukaryota</taxon>
        <taxon>Fungi</taxon>
        <taxon>Dikarya</taxon>
        <taxon>Basidiomycota</taxon>
        <taxon>Agaricomycotina</taxon>
        <taxon>Agaricomycetes</taxon>
        <taxon>Polyporales</taxon>
        <taxon>Phanerochaetaceae</taxon>
        <taxon>Phlebiopsis</taxon>
    </lineage>
</organism>
<dbReference type="STRING" id="745531.A0A0C3PN06"/>
<dbReference type="InterPro" id="IPR052349">
    <property type="entry name" value="Metallo-hydrolase_Enzymes"/>
</dbReference>
<dbReference type="AlphaFoldDB" id="A0A0C3PN06"/>
<dbReference type="InterPro" id="IPR011059">
    <property type="entry name" value="Metal-dep_hydrolase_composite"/>
</dbReference>
<dbReference type="Proteomes" id="UP000053257">
    <property type="component" value="Unassembled WGS sequence"/>
</dbReference>
<evidence type="ECO:0000256" key="1">
    <source>
        <dbReference type="SAM" id="MobiDB-lite"/>
    </source>
</evidence>
<dbReference type="OrthoDB" id="10266980at2759"/>
<accession>A0A0C3PN06</accession>
<feature type="region of interest" description="Disordered" evidence="1">
    <location>
        <begin position="164"/>
        <end position="200"/>
    </location>
</feature>
<sequence>MSASGRGLLLRNVRLALDDSGGNLFDVRICDGKVVKVSEASSSGLDEQSIETLDADGSLLLPSLCHAHIHLDKCYLLDRCTLVEGDFKEALQVTAAAKSEFSQNEDDLYARGRRLILSSVAAGVTSMRAHVEVDTTVQTSCLKVGQRLKADMKNLCDVHLSGESRHHPRARAQLTPAAQCSPKTPSSPTPPEPGIASIGSAPYVEPTRAHAEANIRLILDLAHAHALHADFHLDYTLDAAAPPLVWFLLAELAARMRAGAWDPARRVA</sequence>
<keyword evidence="3" id="KW-1185">Reference proteome</keyword>
<dbReference type="PANTHER" id="PTHR32027">
    <property type="entry name" value="CYTOSINE DEAMINASE"/>
    <property type="match status" value="1"/>
</dbReference>
<evidence type="ECO:0000313" key="3">
    <source>
        <dbReference type="Proteomes" id="UP000053257"/>
    </source>
</evidence>
<proteinExistence type="predicted"/>
<dbReference type="GO" id="GO:0016814">
    <property type="term" value="F:hydrolase activity, acting on carbon-nitrogen (but not peptide) bonds, in cyclic amidines"/>
    <property type="evidence" value="ECO:0007669"/>
    <property type="project" value="TreeGrafter"/>
</dbReference>
<evidence type="ECO:0008006" key="4">
    <source>
        <dbReference type="Google" id="ProtNLM"/>
    </source>
</evidence>
<feature type="non-terminal residue" evidence="2">
    <location>
        <position position="268"/>
    </location>
</feature>
<dbReference type="InterPro" id="IPR032466">
    <property type="entry name" value="Metal_Hydrolase"/>
</dbReference>
<dbReference type="Gene3D" id="3.20.20.140">
    <property type="entry name" value="Metal-dependent hydrolases"/>
    <property type="match status" value="1"/>
</dbReference>
<dbReference type="SUPFAM" id="SSF51556">
    <property type="entry name" value="Metallo-dependent hydrolases"/>
    <property type="match status" value="1"/>
</dbReference>
<protein>
    <recommendedName>
        <fullName evidence="4">Amidohydrolase-related domain-containing protein</fullName>
    </recommendedName>
</protein>
<gene>
    <name evidence="2" type="ORF">PHLGIDRAFT_117554</name>
</gene>
<name>A0A0C3PN06_PHLG1</name>
<dbReference type="SUPFAM" id="SSF51338">
    <property type="entry name" value="Composite domain of metallo-dependent hydrolases"/>
    <property type="match status" value="1"/>
</dbReference>
<dbReference type="EMBL" id="KN840485">
    <property type="protein sequence ID" value="KIP08128.1"/>
    <property type="molecule type" value="Genomic_DNA"/>
</dbReference>
<dbReference type="HOGENOM" id="CLU_1034581_0_0_1"/>